<accession>A0AAV4UTE2</accession>
<proteinExistence type="predicted"/>
<comment type="caution">
    <text evidence="1">The sequence shown here is derived from an EMBL/GenBank/DDBJ whole genome shotgun (WGS) entry which is preliminary data.</text>
</comment>
<sequence>MDLRRLSASGLACHFHPRGNLVDGGHPEIMSHSLSPDYSTWVGGGSIKVVVE</sequence>
<organism evidence="1 2">
    <name type="scientific">Caerostris extrusa</name>
    <name type="common">Bark spider</name>
    <name type="synonym">Caerostris bankana</name>
    <dbReference type="NCBI Taxonomy" id="172846"/>
    <lineage>
        <taxon>Eukaryota</taxon>
        <taxon>Metazoa</taxon>
        <taxon>Ecdysozoa</taxon>
        <taxon>Arthropoda</taxon>
        <taxon>Chelicerata</taxon>
        <taxon>Arachnida</taxon>
        <taxon>Araneae</taxon>
        <taxon>Araneomorphae</taxon>
        <taxon>Entelegynae</taxon>
        <taxon>Araneoidea</taxon>
        <taxon>Araneidae</taxon>
        <taxon>Caerostris</taxon>
    </lineage>
</organism>
<evidence type="ECO:0000313" key="2">
    <source>
        <dbReference type="Proteomes" id="UP001054945"/>
    </source>
</evidence>
<dbReference type="EMBL" id="BPLR01013436">
    <property type="protein sequence ID" value="GIY61180.1"/>
    <property type="molecule type" value="Genomic_DNA"/>
</dbReference>
<name>A0AAV4UTE2_CAEEX</name>
<dbReference type="AlphaFoldDB" id="A0AAV4UTE2"/>
<gene>
    <name evidence="1" type="ORF">CEXT_351591</name>
</gene>
<reference evidence="1 2" key="1">
    <citation type="submission" date="2021-06" db="EMBL/GenBank/DDBJ databases">
        <title>Caerostris extrusa draft genome.</title>
        <authorList>
            <person name="Kono N."/>
            <person name="Arakawa K."/>
        </authorList>
    </citation>
    <scope>NUCLEOTIDE SEQUENCE [LARGE SCALE GENOMIC DNA]</scope>
</reference>
<feature type="non-terminal residue" evidence="1">
    <location>
        <position position="52"/>
    </location>
</feature>
<keyword evidence="2" id="KW-1185">Reference proteome</keyword>
<dbReference type="Proteomes" id="UP001054945">
    <property type="component" value="Unassembled WGS sequence"/>
</dbReference>
<protein>
    <submittedName>
        <fullName evidence="1">Uncharacterized protein</fullName>
    </submittedName>
</protein>
<evidence type="ECO:0000313" key="1">
    <source>
        <dbReference type="EMBL" id="GIY61180.1"/>
    </source>
</evidence>